<protein>
    <recommendedName>
        <fullName evidence="5">Chemotaxis protein methyltransferase</fullName>
        <ecNumber evidence="5">2.1.1.80</ecNumber>
    </recommendedName>
</protein>
<keyword evidence="3 5" id="KW-0808">Transferase</keyword>
<dbReference type="InterPro" id="IPR036804">
    <property type="entry name" value="CheR_N_sf"/>
</dbReference>
<comment type="function">
    <text evidence="5">Methylation of the membrane-bound methyl-accepting chemotaxis proteins (MCP) to form gamma-glutamyl methyl ester residues in MCP.</text>
</comment>
<dbReference type="RefSeq" id="WP_354600815.1">
    <property type="nucleotide sequence ID" value="NZ_JBEWZI010000008.1"/>
</dbReference>
<organism evidence="7 8">
    <name type="scientific">Uliginosibacterium flavum</name>
    <dbReference type="NCBI Taxonomy" id="1396831"/>
    <lineage>
        <taxon>Bacteria</taxon>
        <taxon>Pseudomonadati</taxon>
        <taxon>Pseudomonadota</taxon>
        <taxon>Betaproteobacteria</taxon>
        <taxon>Rhodocyclales</taxon>
        <taxon>Zoogloeaceae</taxon>
        <taxon>Uliginosibacterium</taxon>
    </lineage>
</organism>
<dbReference type="InterPro" id="IPR000780">
    <property type="entry name" value="CheR_MeTrfase"/>
</dbReference>
<feature type="domain" description="CheR-type methyltransferase" evidence="6">
    <location>
        <begin position="14"/>
        <end position="286"/>
    </location>
</feature>
<evidence type="ECO:0000256" key="4">
    <source>
        <dbReference type="ARBA" id="ARBA00022691"/>
    </source>
</evidence>
<dbReference type="InterPro" id="IPR022642">
    <property type="entry name" value="CheR_C"/>
</dbReference>
<gene>
    <name evidence="7" type="ORF">ABXR19_09145</name>
</gene>
<evidence type="ECO:0000256" key="1">
    <source>
        <dbReference type="ARBA" id="ARBA00001541"/>
    </source>
</evidence>
<keyword evidence="4 5" id="KW-0949">S-adenosyl-L-methionine</keyword>
<dbReference type="CDD" id="cd02440">
    <property type="entry name" value="AdoMet_MTases"/>
    <property type="match status" value="1"/>
</dbReference>
<dbReference type="PIRSF" id="PIRSF000410">
    <property type="entry name" value="CheR"/>
    <property type="match status" value="1"/>
</dbReference>
<dbReference type="PANTHER" id="PTHR24422">
    <property type="entry name" value="CHEMOTAXIS PROTEIN METHYLTRANSFERASE"/>
    <property type="match status" value="1"/>
</dbReference>
<keyword evidence="8" id="KW-1185">Reference proteome</keyword>
<sequence length="290" mass="33075">MSTKPDPDDADSPGREREFAFNERDFQRVCELIYIRAGISLSDSKHDLVYGRLARRLRALQAHSFASYLDLLDDPDSSEWEHFTNALTTNLTSFFREKHHFEMLAEYLQTHAGKGDLRLWSAAASTGEEAYSMAMTVAQTLRRAGDEVRILATDIDTHVLAKGRSGVYPVERVESLSESLCKRFFQRGRGAHAGQVRVAESLRNMIVFRQLNLLAEQWPMKQRFDVVFCRNVLIYFDKPTQHALMQHLARMIKPGGLLFIGHSESPTVDRKVYEPLGRTAYRVLGGGRHD</sequence>
<dbReference type="Pfam" id="PF03705">
    <property type="entry name" value="CheR_N"/>
    <property type="match status" value="1"/>
</dbReference>
<proteinExistence type="predicted"/>
<dbReference type="PRINTS" id="PR00996">
    <property type="entry name" value="CHERMTFRASE"/>
</dbReference>
<dbReference type="SUPFAM" id="SSF53335">
    <property type="entry name" value="S-adenosyl-L-methionine-dependent methyltransferases"/>
    <property type="match status" value="1"/>
</dbReference>
<dbReference type="PANTHER" id="PTHR24422:SF19">
    <property type="entry name" value="CHEMOTAXIS PROTEIN METHYLTRANSFERASE"/>
    <property type="match status" value="1"/>
</dbReference>
<evidence type="ECO:0000256" key="5">
    <source>
        <dbReference type="PIRNR" id="PIRNR000410"/>
    </source>
</evidence>
<dbReference type="InterPro" id="IPR029063">
    <property type="entry name" value="SAM-dependent_MTases_sf"/>
</dbReference>
<evidence type="ECO:0000256" key="3">
    <source>
        <dbReference type="ARBA" id="ARBA00022679"/>
    </source>
</evidence>
<comment type="caution">
    <text evidence="7">The sequence shown here is derived from an EMBL/GenBank/DDBJ whole genome shotgun (WGS) entry which is preliminary data.</text>
</comment>
<dbReference type="GO" id="GO:0032259">
    <property type="term" value="P:methylation"/>
    <property type="evidence" value="ECO:0007669"/>
    <property type="project" value="UniProtKB-KW"/>
</dbReference>
<dbReference type="InterPro" id="IPR026024">
    <property type="entry name" value="Chemotaxis_MeTrfase_CheR"/>
</dbReference>
<evidence type="ECO:0000313" key="7">
    <source>
        <dbReference type="EMBL" id="MET7014353.1"/>
    </source>
</evidence>
<dbReference type="SUPFAM" id="SSF47757">
    <property type="entry name" value="Chemotaxis receptor methyltransferase CheR, N-terminal domain"/>
    <property type="match status" value="1"/>
</dbReference>
<evidence type="ECO:0000259" key="6">
    <source>
        <dbReference type="PROSITE" id="PS50123"/>
    </source>
</evidence>
<keyword evidence="2 5" id="KW-0489">Methyltransferase</keyword>
<dbReference type="EC" id="2.1.1.80" evidence="5"/>
<dbReference type="PROSITE" id="PS50123">
    <property type="entry name" value="CHER"/>
    <property type="match status" value="1"/>
</dbReference>
<dbReference type="SMART" id="SM00138">
    <property type="entry name" value="MeTrc"/>
    <property type="match status" value="1"/>
</dbReference>
<evidence type="ECO:0000313" key="8">
    <source>
        <dbReference type="Proteomes" id="UP001549691"/>
    </source>
</evidence>
<dbReference type="EMBL" id="JBEWZI010000008">
    <property type="protein sequence ID" value="MET7014353.1"/>
    <property type="molecule type" value="Genomic_DNA"/>
</dbReference>
<reference evidence="7 8" key="1">
    <citation type="submission" date="2024-07" db="EMBL/GenBank/DDBJ databases">
        <title>Uliginosibacterium flavum JJ3220;KACC:17644.</title>
        <authorList>
            <person name="Kim M.K."/>
        </authorList>
    </citation>
    <scope>NUCLEOTIDE SEQUENCE [LARGE SCALE GENOMIC DNA]</scope>
    <source>
        <strain evidence="7 8">KACC:17644</strain>
    </source>
</reference>
<evidence type="ECO:0000256" key="2">
    <source>
        <dbReference type="ARBA" id="ARBA00022603"/>
    </source>
</evidence>
<dbReference type="Proteomes" id="UP001549691">
    <property type="component" value="Unassembled WGS sequence"/>
</dbReference>
<dbReference type="Gene3D" id="3.40.50.150">
    <property type="entry name" value="Vaccinia Virus protein VP39"/>
    <property type="match status" value="1"/>
</dbReference>
<dbReference type="Gene3D" id="1.10.155.10">
    <property type="entry name" value="Chemotaxis receptor methyltransferase CheR, N-terminal domain"/>
    <property type="match status" value="1"/>
</dbReference>
<dbReference type="Pfam" id="PF01739">
    <property type="entry name" value="CheR"/>
    <property type="match status" value="1"/>
</dbReference>
<dbReference type="InterPro" id="IPR022641">
    <property type="entry name" value="CheR_N"/>
</dbReference>
<accession>A0ABV2TMF8</accession>
<name>A0ABV2TMF8_9RHOO</name>
<comment type="catalytic activity">
    <reaction evidence="1 5">
        <text>L-glutamyl-[protein] + S-adenosyl-L-methionine = [protein]-L-glutamate 5-O-methyl ester + S-adenosyl-L-homocysteine</text>
        <dbReference type="Rhea" id="RHEA:24452"/>
        <dbReference type="Rhea" id="RHEA-COMP:10208"/>
        <dbReference type="Rhea" id="RHEA-COMP:10311"/>
        <dbReference type="ChEBI" id="CHEBI:29973"/>
        <dbReference type="ChEBI" id="CHEBI:57856"/>
        <dbReference type="ChEBI" id="CHEBI:59789"/>
        <dbReference type="ChEBI" id="CHEBI:82795"/>
        <dbReference type="EC" id="2.1.1.80"/>
    </reaction>
</comment>
<dbReference type="InterPro" id="IPR050903">
    <property type="entry name" value="Bact_Chemotaxis_MeTrfase"/>
</dbReference>
<dbReference type="GO" id="GO:0008168">
    <property type="term" value="F:methyltransferase activity"/>
    <property type="evidence" value="ECO:0007669"/>
    <property type="project" value="UniProtKB-KW"/>
</dbReference>